<sequence length="66" mass="7272">MCPCKHRPQRHTALLRSRQPSGGAVINEQGREIPITEGMIQKACRLLDKTWAAAARQAPVDGHKAD</sequence>
<proteinExistence type="predicted"/>
<gene>
    <name evidence="1" type="ORF">ACFFGX_13405</name>
</gene>
<organism evidence="1 2">
    <name type="scientific">Azorhizophilus paspali</name>
    <name type="common">Azotobacter paspali</name>
    <dbReference type="NCBI Taxonomy" id="69963"/>
    <lineage>
        <taxon>Bacteria</taxon>
        <taxon>Pseudomonadati</taxon>
        <taxon>Pseudomonadota</taxon>
        <taxon>Gammaproteobacteria</taxon>
        <taxon>Pseudomonadales</taxon>
        <taxon>Pseudomonadaceae</taxon>
        <taxon>Azorhizophilus</taxon>
    </lineage>
</organism>
<protein>
    <submittedName>
        <fullName evidence="1">PA1571 family protein</fullName>
    </submittedName>
</protein>
<evidence type="ECO:0000313" key="2">
    <source>
        <dbReference type="Proteomes" id="UP001589891"/>
    </source>
</evidence>
<dbReference type="NCBIfam" id="NF045613">
    <property type="entry name" value="PA1571_fam"/>
    <property type="match status" value="1"/>
</dbReference>
<reference evidence="1 2" key="1">
    <citation type="submission" date="2024-09" db="EMBL/GenBank/DDBJ databases">
        <authorList>
            <person name="Sun Q."/>
            <person name="Mori K."/>
        </authorList>
    </citation>
    <scope>NUCLEOTIDE SEQUENCE [LARGE SCALE GENOMIC DNA]</scope>
    <source>
        <strain evidence="1 2">NCAIM B.01794</strain>
    </source>
</reference>
<evidence type="ECO:0000313" key="1">
    <source>
        <dbReference type="EMBL" id="MFC0710500.1"/>
    </source>
</evidence>
<dbReference type="EMBL" id="JBHLSS010000081">
    <property type="protein sequence ID" value="MFC0710500.1"/>
    <property type="molecule type" value="Genomic_DNA"/>
</dbReference>
<accession>A0ABV6SQ89</accession>
<keyword evidence="2" id="KW-1185">Reference proteome</keyword>
<dbReference type="Proteomes" id="UP001589891">
    <property type="component" value="Unassembled WGS sequence"/>
</dbReference>
<dbReference type="RefSeq" id="WP_376946639.1">
    <property type="nucleotide sequence ID" value="NZ_JBHLSS010000081.1"/>
</dbReference>
<dbReference type="InterPro" id="IPR054635">
    <property type="entry name" value="PA1571-like"/>
</dbReference>
<name>A0ABV6SQ89_AZOPA</name>
<comment type="caution">
    <text evidence="1">The sequence shown here is derived from an EMBL/GenBank/DDBJ whole genome shotgun (WGS) entry which is preliminary data.</text>
</comment>